<name>A0A538TFW3_UNCEI</name>
<reference evidence="6 7" key="1">
    <citation type="journal article" date="2019" name="Nat. Microbiol.">
        <title>Mediterranean grassland soil C-N compound turnover is dependent on rainfall and depth, and is mediated by genomically divergent microorganisms.</title>
        <authorList>
            <person name="Diamond S."/>
            <person name="Andeer P.F."/>
            <person name="Li Z."/>
            <person name="Crits-Christoph A."/>
            <person name="Burstein D."/>
            <person name="Anantharaman K."/>
            <person name="Lane K.R."/>
            <person name="Thomas B.C."/>
            <person name="Pan C."/>
            <person name="Northen T.R."/>
            <person name="Banfield J.F."/>
        </authorList>
    </citation>
    <scope>NUCLEOTIDE SEQUENCE [LARGE SCALE GENOMIC DNA]</scope>
    <source>
        <strain evidence="6">WS_8</strain>
    </source>
</reference>
<dbReference type="PIRSF" id="PIRSF036979">
    <property type="entry name" value="Arginase"/>
    <property type="match status" value="1"/>
</dbReference>
<evidence type="ECO:0000256" key="2">
    <source>
        <dbReference type="ARBA" id="ARBA00022723"/>
    </source>
</evidence>
<dbReference type="InterPro" id="IPR023696">
    <property type="entry name" value="Ureohydrolase_dom_sf"/>
</dbReference>
<dbReference type="Proteomes" id="UP000316609">
    <property type="component" value="Unassembled WGS sequence"/>
</dbReference>
<gene>
    <name evidence="6" type="primary">speB</name>
    <name evidence="6" type="ORF">E6K78_11665</name>
</gene>
<protein>
    <submittedName>
        <fullName evidence="6">Agmatinase</fullName>
        <ecNumber evidence="6">3.5.3.11</ecNumber>
    </submittedName>
</protein>
<feature type="binding site" evidence="4">
    <location>
        <position position="213"/>
    </location>
    <ligand>
        <name>Mn(2+)</name>
        <dbReference type="ChEBI" id="CHEBI:29035"/>
        <label>1</label>
    </ligand>
</feature>
<dbReference type="InterPro" id="IPR006035">
    <property type="entry name" value="Ureohydrolase"/>
</dbReference>
<evidence type="ECO:0000313" key="6">
    <source>
        <dbReference type="EMBL" id="TMQ62494.1"/>
    </source>
</evidence>
<dbReference type="NCBIfam" id="TIGR01230">
    <property type="entry name" value="agmatinase"/>
    <property type="match status" value="1"/>
</dbReference>
<feature type="binding site" evidence="4">
    <location>
        <position position="134"/>
    </location>
    <ligand>
        <name>Mn(2+)</name>
        <dbReference type="ChEBI" id="CHEBI:29035"/>
        <label>1</label>
    </ligand>
</feature>
<evidence type="ECO:0000256" key="5">
    <source>
        <dbReference type="RuleBase" id="RU003684"/>
    </source>
</evidence>
<feature type="binding site" evidence="4">
    <location>
        <position position="132"/>
    </location>
    <ligand>
        <name>Mn(2+)</name>
        <dbReference type="ChEBI" id="CHEBI:29035"/>
        <label>1</label>
    </ligand>
</feature>
<organism evidence="6 7">
    <name type="scientific">Eiseniibacteriota bacterium</name>
    <dbReference type="NCBI Taxonomy" id="2212470"/>
    <lineage>
        <taxon>Bacteria</taxon>
        <taxon>Candidatus Eiseniibacteriota</taxon>
    </lineage>
</organism>
<evidence type="ECO:0000313" key="7">
    <source>
        <dbReference type="Proteomes" id="UP000316609"/>
    </source>
</evidence>
<dbReference type="CDD" id="cd11593">
    <property type="entry name" value="Agmatinase-like_2"/>
    <property type="match status" value="1"/>
</dbReference>
<dbReference type="PANTHER" id="PTHR11358:SF26">
    <property type="entry name" value="GUANIDINO ACID HYDROLASE, MITOCHONDRIAL"/>
    <property type="match status" value="1"/>
</dbReference>
<dbReference type="SUPFAM" id="SSF52768">
    <property type="entry name" value="Arginase/deacetylase"/>
    <property type="match status" value="1"/>
</dbReference>
<comment type="similarity">
    <text evidence="1">Belongs to the arginase family. Agmatinase subfamily.</text>
</comment>
<keyword evidence="4" id="KW-0464">Manganese</keyword>
<dbReference type="PROSITE" id="PS01053">
    <property type="entry name" value="ARGINASE_1"/>
    <property type="match status" value="1"/>
</dbReference>
<keyword evidence="2 4" id="KW-0479">Metal-binding</keyword>
<dbReference type="GO" id="GO:0008783">
    <property type="term" value="F:agmatinase activity"/>
    <property type="evidence" value="ECO:0007669"/>
    <property type="project" value="UniProtKB-EC"/>
</dbReference>
<dbReference type="InterPro" id="IPR020855">
    <property type="entry name" value="Ureohydrolase_Mn_BS"/>
</dbReference>
<dbReference type="EC" id="3.5.3.11" evidence="6"/>
<dbReference type="GO" id="GO:0033389">
    <property type="term" value="P:putrescine biosynthetic process from arginine, via agmatine"/>
    <property type="evidence" value="ECO:0007669"/>
    <property type="project" value="TreeGrafter"/>
</dbReference>
<evidence type="ECO:0000256" key="1">
    <source>
        <dbReference type="ARBA" id="ARBA00009227"/>
    </source>
</evidence>
<dbReference type="EMBL" id="VBOY01000132">
    <property type="protein sequence ID" value="TMQ62494.1"/>
    <property type="molecule type" value="Genomic_DNA"/>
</dbReference>
<dbReference type="InterPro" id="IPR005925">
    <property type="entry name" value="Agmatinase-rel"/>
</dbReference>
<keyword evidence="3 5" id="KW-0378">Hydrolase</keyword>
<proteinExistence type="inferred from homology"/>
<feature type="binding site" evidence="4">
    <location>
        <position position="130"/>
    </location>
    <ligand>
        <name>Mn(2+)</name>
        <dbReference type="ChEBI" id="CHEBI:29035"/>
        <label>1</label>
    </ligand>
</feature>
<accession>A0A538TFW3</accession>
<dbReference type="GO" id="GO:0046872">
    <property type="term" value="F:metal ion binding"/>
    <property type="evidence" value="ECO:0007669"/>
    <property type="project" value="UniProtKB-KW"/>
</dbReference>
<comment type="cofactor">
    <cofactor evidence="4">
        <name>Mn(2+)</name>
        <dbReference type="ChEBI" id="CHEBI:29035"/>
    </cofactor>
    <text evidence="4">Binds 2 manganese ions per subunit.</text>
</comment>
<dbReference type="Gene3D" id="3.40.800.10">
    <property type="entry name" value="Ureohydrolase domain"/>
    <property type="match status" value="1"/>
</dbReference>
<dbReference type="PROSITE" id="PS51409">
    <property type="entry name" value="ARGINASE_2"/>
    <property type="match status" value="1"/>
</dbReference>
<dbReference type="PANTHER" id="PTHR11358">
    <property type="entry name" value="ARGINASE/AGMATINASE"/>
    <property type="match status" value="1"/>
</dbReference>
<dbReference type="Pfam" id="PF00491">
    <property type="entry name" value="Arginase"/>
    <property type="match status" value="1"/>
</dbReference>
<dbReference type="AlphaFoldDB" id="A0A538TFW3"/>
<evidence type="ECO:0000256" key="3">
    <source>
        <dbReference type="ARBA" id="ARBA00022801"/>
    </source>
</evidence>
<feature type="binding site" evidence="4">
    <location>
        <position position="107"/>
    </location>
    <ligand>
        <name>Mn(2+)</name>
        <dbReference type="ChEBI" id="CHEBI:29035"/>
        <label>1</label>
    </ligand>
</feature>
<evidence type="ECO:0000256" key="4">
    <source>
        <dbReference type="PIRSR" id="PIRSR036979-1"/>
    </source>
</evidence>
<feature type="binding site" evidence="4">
    <location>
        <position position="211"/>
    </location>
    <ligand>
        <name>Mn(2+)</name>
        <dbReference type="ChEBI" id="CHEBI:29035"/>
        <label>1</label>
    </ligand>
</feature>
<sequence length="298" mass="32305">MPHNFGGLGEEFAGLERSRAVVLPVPYDFTTTYQSGARSGPQAILTASRHMELWDEEVGAPYRSGIHTLPELEPTAEGPAAMVARVEAATAWILERGKLPAILGGEHSITAGAVRAVAVRHPGVSVLQIDAHGDMRDSFLDSPHSHACVMRRVREIVPAVSVGIRSLSEEEAEYLDRHPVPMWSTRRFRALGRRWEPILAALTSEVFVTFDVDGLDPSIMPATGTPEPGGLDWYEAVDLLRAVAERSRIVGFDVVELAPLPGQVAPDFLAARLVYRLLGLALARDAAQAPVASGRLDR</sequence>
<comment type="caution">
    <text evidence="6">The sequence shown here is derived from an EMBL/GenBank/DDBJ whole genome shotgun (WGS) entry which is preliminary data.</text>
</comment>